<organism evidence="1 2">
    <name type="scientific">Rheinheimera tilapiae</name>
    <dbReference type="NCBI Taxonomy" id="875043"/>
    <lineage>
        <taxon>Bacteria</taxon>
        <taxon>Pseudomonadati</taxon>
        <taxon>Pseudomonadota</taxon>
        <taxon>Gammaproteobacteria</taxon>
        <taxon>Chromatiales</taxon>
        <taxon>Chromatiaceae</taxon>
        <taxon>Rheinheimera</taxon>
    </lineage>
</organism>
<dbReference type="RefSeq" id="WP_377243873.1">
    <property type="nucleotide sequence ID" value="NZ_JBHLXP010000003.1"/>
</dbReference>
<protein>
    <submittedName>
        <fullName evidence="1">Uncharacterized protein</fullName>
    </submittedName>
</protein>
<name>A0ABV6BDH7_9GAMM</name>
<comment type="caution">
    <text evidence="1">The sequence shown here is derived from an EMBL/GenBank/DDBJ whole genome shotgun (WGS) entry which is preliminary data.</text>
</comment>
<keyword evidence="2" id="KW-1185">Reference proteome</keyword>
<dbReference type="EMBL" id="JBHLXP010000003">
    <property type="protein sequence ID" value="MFC0048929.1"/>
    <property type="molecule type" value="Genomic_DNA"/>
</dbReference>
<evidence type="ECO:0000313" key="1">
    <source>
        <dbReference type="EMBL" id="MFC0048929.1"/>
    </source>
</evidence>
<dbReference type="Proteomes" id="UP001589813">
    <property type="component" value="Unassembled WGS sequence"/>
</dbReference>
<evidence type="ECO:0000313" key="2">
    <source>
        <dbReference type="Proteomes" id="UP001589813"/>
    </source>
</evidence>
<gene>
    <name evidence="1" type="ORF">ACFFJP_11600</name>
</gene>
<reference evidence="1 2" key="1">
    <citation type="submission" date="2024-09" db="EMBL/GenBank/DDBJ databases">
        <authorList>
            <person name="Sun Q."/>
            <person name="Mori K."/>
        </authorList>
    </citation>
    <scope>NUCLEOTIDE SEQUENCE [LARGE SCALE GENOMIC DNA]</scope>
    <source>
        <strain evidence="1 2">KCTC 23315</strain>
    </source>
</reference>
<proteinExistence type="predicted"/>
<sequence>MQTKGFVLVLCLLFGLLISALALAALMLSELSSRFNQAGLQQKRQAISAEATVQSPVAQAGQPAILSQCPAQFQVWPAHWQQCRLLRTEQADLKPNDAGQIQLIWQVDPHTQGGEL</sequence>
<accession>A0ABV6BDH7</accession>